<reference evidence="1" key="1">
    <citation type="submission" date="2020-04" db="EMBL/GenBank/DDBJ databases">
        <authorList>
            <person name="Chiriac C."/>
            <person name="Salcher M."/>
            <person name="Ghai R."/>
            <person name="Kavagutti S V."/>
        </authorList>
    </citation>
    <scope>NUCLEOTIDE SEQUENCE</scope>
</reference>
<accession>A0A6J5KH41</accession>
<name>A0A6J5KH41_9CAUD</name>
<gene>
    <name evidence="1" type="ORF">UFOVP2_23</name>
</gene>
<organism evidence="1">
    <name type="scientific">uncultured Caudovirales phage</name>
    <dbReference type="NCBI Taxonomy" id="2100421"/>
    <lineage>
        <taxon>Viruses</taxon>
        <taxon>Duplodnaviria</taxon>
        <taxon>Heunggongvirae</taxon>
        <taxon>Uroviricota</taxon>
        <taxon>Caudoviricetes</taxon>
        <taxon>Peduoviridae</taxon>
        <taxon>Maltschvirus</taxon>
        <taxon>Maltschvirus maltsch</taxon>
    </lineage>
</organism>
<sequence length="196" mass="21243">MFSQIVPSSRNFGILVTLCYISIHCLRYTVCLSQSPVRGILAHMSAEHAGSEVIVGLSSEEDMFCLAVIEYSGNLGMAYQSVWPDTRAPLAQARELMLRSGIQERISELNGSIKDAALCTIESHLSELAVIRDLSKSMGNVKVALAAEQARGTVSGHYKSKGENTPDPVNATHLEKLASRLQNMLPAPQMVEVVNG</sequence>
<proteinExistence type="predicted"/>
<dbReference type="EMBL" id="LR796138">
    <property type="protein sequence ID" value="CAB4120845.1"/>
    <property type="molecule type" value="Genomic_DNA"/>
</dbReference>
<protein>
    <submittedName>
        <fullName evidence="1">Uncharacterized protein</fullName>
    </submittedName>
</protein>
<evidence type="ECO:0000313" key="1">
    <source>
        <dbReference type="EMBL" id="CAB4120845.1"/>
    </source>
</evidence>